<dbReference type="EC" id="5.3.3.1" evidence="11"/>
<evidence type="ECO:0000256" key="12">
    <source>
        <dbReference type="ARBA" id="ARBA00049645"/>
    </source>
</evidence>
<evidence type="ECO:0000256" key="11">
    <source>
        <dbReference type="ARBA" id="ARBA00038856"/>
    </source>
</evidence>
<evidence type="ECO:0000256" key="13">
    <source>
        <dbReference type="ARBA" id="ARBA00049723"/>
    </source>
</evidence>
<dbReference type="GO" id="GO:0008203">
    <property type="term" value="P:cholesterol metabolic process"/>
    <property type="evidence" value="ECO:0007669"/>
    <property type="project" value="UniProtKB-KW"/>
</dbReference>
<keyword evidence="8" id="KW-1207">Sterol metabolism</keyword>
<sequence length="524" mass="57006">MVAKASRYDVVVVGSGFGGSISALRLAQAGKSVLVLERGKRYRPGDFPRDVTRTDEVLWRHATRRKAQGLYDVRFLSGIGTVTASGVGGGSLIYANVHVRPDAEVFEDPRWPRTYRRDSLEPYFDKVALELRLNPVPPSIPLRKRDLFQRAARGMGRETFDPPVAVAFSEPPGPGRRVCQLCAECEFGCQHGAKNTMDLTYLARAEALGALVLARTLVSHVEPVREGYRVHCQDLVSGERHAVEGSRVVLAAGTLGTVEILLRSRDVARTLPRVSRRLGHGYSGNGDFLASMQGAREDIQPWVGPDVSTVMRFTDRQPRFTLVTATFNQPAMEVLAGLGQPNLGRLQGLGAPLWTCLGPAVHAAFKKGLMSRPMRTDVDAARTSNLFGIGQDNANGRMHLDDGQLDVSWDFAGENAELVRRMTNAMQDLAAQYGATFAPLVTWQLFKRPFTVHSLGGAHLAEAPERGVVSTEGEVFHYPGLHVADGSVIPTAIGFHPVMTISAVAERIAEAVVHGFSSHSRSAS</sequence>
<evidence type="ECO:0000256" key="9">
    <source>
        <dbReference type="ARBA" id="ARBA00023221"/>
    </source>
</evidence>
<organism evidence="19 20">
    <name type="scientific">Myxococcus xanthus</name>
    <dbReference type="NCBI Taxonomy" id="34"/>
    <lineage>
        <taxon>Bacteria</taxon>
        <taxon>Pseudomonadati</taxon>
        <taxon>Myxococcota</taxon>
        <taxon>Myxococcia</taxon>
        <taxon>Myxococcales</taxon>
        <taxon>Cystobacterineae</taxon>
        <taxon>Myxococcaceae</taxon>
        <taxon>Myxococcus</taxon>
    </lineage>
</organism>
<comment type="cofactor">
    <cofactor evidence="1">
        <name>FAD</name>
        <dbReference type="ChEBI" id="CHEBI:57692"/>
    </cofactor>
</comment>
<dbReference type="SUPFAM" id="SSF51905">
    <property type="entry name" value="FAD/NAD(P)-binding domain"/>
    <property type="match status" value="1"/>
</dbReference>
<keyword evidence="4" id="KW-0285">Flavoprotein</keyword>
<evidence type="ECO:0000313" key="20">
    <source>
        <dbReference type="Proteomes" id="UP000320179"/>
    </source>
</evidence>
<dbReference type="Pfam" id="PF00732">
    <property type="entry name" value="GMC_oxred_N"/>
    <property type="match status" value="1"/>
</dbReference>
<dbReference type="GO" id="GO:0050660">
    <property type="term" value="F:flavin adenine dinucleotide binding"/>
    <property type="evidence" value="ECO:0007669"/>
    <property type="project" value="InterPro"/>
</dbReference>
<evidence type="ECO:0000256" key="3">
    <source>
        <dbReference type="ARBA" id="ARBA00022548"/>
    </source>
</evidence>
<comment type="similarity">
    <text evidence="2">Belongs to the GMC oxidoreductase family.</text>
</comment>
<evidence type="ECO:0000256" key="8">
    <source>
        <dbReference type="ARBA" id="ARBA00023166"/>
    </source>
</evidence>
<evidence type="ECO:0000256" key="1">
    <source>
        <dbReference type="ARBA" id="ARBA00001974"/>
    </source>
</evidence>
<evidence type="ECO:0000256" key="7">
    <source>
        <dbReference type="ARBA" id="ARBA00023098"/>
    </source>
</evidence>
<dbReference type="InterPro" id="IPR003953">
    <property type="entry name" value="FAD-dep_OxRdtase_2_FAD-bd"/>
</dbReference>
<proteinExistence type="inferred from homology"/>
<accession>A0AAE6G0X8</accession>
<evidence type="ECO:0000256" key="15">
    <source>
        <dbReference type="ARBA" id="ARBA00049778"/>
    </source>
</evidence>
<keyword evidence="7" id="KW-0443">Lipid metabolism</keyword>
<dbReference type="Pfam" id="PF05199">
    <property type="entry name" value="GMC_oxred_C"/>
    <property type="match status" value="1"/>
</dbReference>
<dbReference type="EMBL" id="CP017174">
    <property type="protein sequence ID" value="QDE68876.1"/>
    <property type="molecule type" value="Genomic_DNA"/>
</dbReference>
<dbReference type="PANTHER" id="PTHR47470:SF1">
    <property type="entry name" value="FAD-DEPENDENT OXIDOREDUCTASE 2 FAD BINDING DOMAIN-CONTAINING PROTEIN"/>
    <property type="match status" value="1"/>
</dbReference>
<reference evidence="19 20" key="1">
    <citation type="journal article" date="2019" name="Science">
        <title>Social genes are selection hotspots in kin groups of a soil microbe.</title>
        <authorList>
            <person name="Wielgoss S."/>
            <person name="Wolfensberger R."/>
            <person name="Sun L."/>
            <person name="Fiegna F."/>
            <person name="Velicer G.J."/>
        </authorList>
    </citation>
    <scope>NUCLEOTIDE SEQUENCE [LARGE SCALE GENOMIC DNA]</scope>
    <source>
        <strain evidence="19 20">MC3.5.9c15</strain>
    </source>
</reference>
<dbReference type="GO" id="GO:0004769">
    <property type="term" value="F:steroid Delta-isomerase activity"/>
    <property type="evidence" value="ECO:0007669"/>
    <property type="project" value="UniProtKB-EC"/>
</dbReference>
<dbReference type="AlphaFoldDB" id="A0AAE6G0X8"/>
<keyword evidence="10" id="KW-0413">Isomerase</keyword>
<keyword evidence="3" id="KW-0153">Cholesterol metabolism</keyword>
<evidence type="ECO:0000256" key="5">
    <source>
        <dbReference type="ARBA" id="ARBA00022827"/>
    </source>
</evidence>
<gene>
    <name evidence="19" type="ORF">BHS09_18860</name>
</gene>
<evidence type="ECO:0000259" key="16">
    <source>
        <dbReference type="Pfam" id="PF00732"/>
    </source>
</evidence>
<comment type="pathway">
    <text evidence="12">Steroid metabolism; cholesterol degradation.</text>
</comment>
<protein>
    <recommendedName>
        <fullName evidence="14">Cholesterol oxidase</fullName>
        <ecNumber evidence="13">1.1.3.6</ecNumber>
        <ecNumber evidence="11">5.3.3.1</ecNumber>
    </recommendedName>
    <alternativeName>
        <fullName evidence="15">Cholesterol isomerase</fullName>
    </alternativeName>
</protein>
<evidence type="ECO:0000256" key="4">
    <source>
        <dbReference type="ARBA" id="ARBA00022630"/>
    </source>
</evidence>
<keyword evidence="9" id="KW-0753">Steroid metabolism</keyword>
<dbReference type="PANTHER" id="PTHR47470">
    <property type="entry name" value="CHOLESTEROL OXIDASE"/>
    <property type="match status" value="1"/>
</dbReference>
<evidence type="ECO:0000259" key="18">
    <source>
        <dbReference type="Pfam" id="PF05199"/>
    </source>
</evidence>
<evidence type="ECO:0000256" key="14">
    <source>
        <dbReference type="ARBA" id="ARBA00049744"/>
    </source>
</evidence>
<feature type="domain" description="Glucose-methanol-choline oxidoreductase C-terminal" evidence="18">
    <location>
        <begin position="417"/>
        <end position="505"/>
    </location>
</feature>
<dbReference type="InterPro" id="IPR000172">
    <property type="entry name" value="GMC_OxRdtase_N"/>
</dbReference>
<evidence type="ECO:0000256" key="6">
    <source>
        <dbReference type="ARBA" id="ARBA00023002"/>
    </source>
</evidence>
<dbReference type="GO" id="GO:0016995">
    <property type="term" value="F:cholesterol oxidase activity"/>
    <property type="evidence" value="ECO:0007669"/>
    <property type="project" value="UniProtKB-EC"/>
</dbReference>
<evidence type="ECO:0000256" key="2">
    <source>
        <dbReference type="ARBA" id="ARBA00010790"/>
    </source>
</evidence>
<dbReference type="Gene3D" id="3.50.50.60">
    <property type="entry name" value="FAD/NAD(P)-binding domain"/>
    <property type="match status" value="3"/>
</dbReference>
<keyword evidence="6" id="KW-0560">Oxidoreductase</keyword>
<evidence type="ECO:0000259" key="17">
    <source>
        <dbReference type="Pfam" id="PF00890"/>
    </source>
</evidence>
<feature type="domain" description="FAD-dependent oxidoreductase 2 FAD-binding" evidence="17">
    <location>
        <begin position="9"/>
        <end position="41"/>
    </location>
</feature>
<evidence type="ECO:0000256" key="10">
    <source>
        <dbReference type="ARBA" id="ARBA00023235"/>
    </source>
</evidence>
<dbReference type="EC" id="1.1.3.6" evidence="13"/>
<dbReference type="InterPro" id="IPR036188">
    <property type="entry name" value="FAD/NAD-bd_sf"/>
</dbReference>
<feature type="domain" description="Glucose-methanol-choline oxidoreductase N-terminal" evidence="16">
    <location>
        <begin position="83"/>
        <end position="264"/>
    </location>
</feature>
<dbReference type="InterPro" id="IPR007867">
    <property type="entry name" value="GMC_OxRtase_C"/>
</dbReference>
<dbReference type="Proteomes" id="UP000320179">
    <property type="component" value="Chromosome"/>
</dbReference>
<evidence type="ECO:0000313" key="19">
    <source>
        <dbReference type="EMBL" id="QDE68876.1"/>
    </source>
</evidence>
<dbReference type="Pfam" id="PF00890">
    <property type="entry name" value="FAD_binding_2"/>
    <property type="match status" value="1"/>
</dbReference>
<name>A0AAE6G0X8_MYXXA</name>
<dbReference type="InterPro" id="IPR052542">
    <property type="entry name" value="Cholesterol_Oxidase"/>
</dbReference>
<keyword evidence="5" id="KW-0274">FAD</keyword>